<evidence type="ECO:0000313" key="1">
    <source>
        <dbReference type="EMBL" id="MBO1868434.1"/>
    </source>
</evidence>
<dbReference type="AlphaFoldDB" id="A0A939S616"/>
<proteinExistence type="predicted"/>
<dbReference type="EMBL" id="JAGEMI010000001">
    <property type="protein sequence ID" value="MBO1868434.1"/>
    <property type="molecule type" value="Genomic_DNA"/>
</dbReference>
<name>A0A939S616_9BRAD</name>
<evidence type="ECO:0000313" key="2">
    <source>
        <dbReference type="EMBL" id="UEM11947.1"/>
    </source>
</evidence>
<evidence type="ECO:0000313" key="3">
    <source>
        <dbReference type="Proteomes" id="UP000664702"/>
    </source>
</evidence>
<reference evidence="2 3" key="2">
    <citation type="journal article" date="2022" name="Int. J. Syst. Evol. Microbiol.">
        <title>Strains of Bradyrhizobium barranii sp. nov. associated with legumes native to Canada are symbionts of soybeans and belong to different subspecies (subsp. barranii subsp. nov. and subsp. apii subsp. nov.) and symbiovars (sv. glycinearum and sv. septentrionale).</title>
        <authorList>
            <person name="Bromfield E.S.P."/>
            <person name="Cloutier S."/>
            <person name="Wasai-Hara S."/>
            <person name="Minamisawa K."/>
        </authorList>
    </citation>
    <scope>NUCLEOTIDE SEQUENCE [LARGE SCALE GENOMIC DNA]</scope>
    <source>
        <strain evidence="2 3">144S4</strain>
    </source>
</reference>
<accession>A0A939S616</accession>
<dbReference type="EMBL" id="CP086136">
    <property type="protein sequence ID" value="UEM11947.1"/>
    <property type="molecule type" value="Genomic_DNA"/>
</dbReference>
<protein>
    <submittedName>
        <fullName evidence="1">Uncharacterized protein</fullName>
    </submittedName>
</protein>
<dbReference type="Proteomes" id="UP000664702">
    <property type="component" value="Chromosome"/>
</dbReference>
<dbReference type="KEGG" id="bban:J4G43_047160"/>
<dbReference type="RefSeq" id="WP_208088910.1">
    <property type="nucleotide sequence ID" value="NZ_CP086136.1"/>
</dbReference>
<sequence length="78" mass="8749">MTEELAKYGWMVRVFARVAGEPREQWFMAGFPDEASAVAAVKDHPKALAEATVTAHRVLEDREIKDFGLRPGEAKQYA</sequence>
<organism evidence="1">
    <name type="scientific">Bradyrhizobium barranii subsp. barranii</name>
    <dbReference type="NCBI Taxonomy" id="2823807"/>
    <lineage>
        <taxon>Bacteria</taxon>
        <taxon>Pseudomonadati</taxon>
        <taxon>Pseudomonadota</taxon>
        <taxon>Alphaproteobacteria</taxon>
        <taxon>Hyphomicrobiales</taxon>
        <taxon>Nitrobacteraceae</taxon>
        <taxon>Bradyrhizobium</taxon>
        <taxon>Bradyrhizobium barranii</taxon>
    </lineage>
</organism>
<gene>
    <name evidence="2" type="ORF">J4G43_047160</name>
    <name evidence="1" type="ORF">J4G43_48870</name>
</gene>
<reference evidence="1" key="1">
    <citation type="submission" date="2021-03" db="EMBL/GenBank/DDBJ databases">
        <title>Whole Genome Sequence of Bradyrhizobium sp. Strain 144S4.</title>
        <authorList>
            <person name="Bromfield E.S.P."/>
            <person name="Cloutier S."/>
        </authorList>
    </citation>
    <scope>NUCLEOTIDE SEQUENCE [LARGE SCALE GENOMIC DNA]</scope>
    <source>
        <strain evidence="1">144S4</strain>
    </source>
</reference>